<dbReference type="SUPFAM" id="SSF52467">
    <property type="entry name" value="DHS-like NAD/FAD-binding domain"/>
    <property type="match status" value="1"/>
</dbReference>
<comment type="caution">
    <text evidence="1">The sequence shown here is derived from an EMBL/GenBank/DDBJ whole genome shotgun (WGS) entry which is preliminary data.</text>
</comment>
<gene>
    <name evidence="1" type="ORF">LCGC14_0592600</name>
</gene>
<evidence type="ECO:0000313" key="1">
    <source>
        <dbReference type="EMBL" id="KKN54414.1"/>
    </source>
</evidence>
<proteinExistence type="predicted"/>
<dbReference type="EMBL" id="LAZR01000930">
    <property type="protein sequence ID" value="KKN54414.1"/>
    <property type="molecule type" value="Genomic_DNA"/>
</dbReference>
<evidence type="ECO:0008006" key="2">
    <source>
        <dbReference type="Google" id="ProtNLM"/>
    </source>
</evidence>
<organism evidence="1">
    <name type="scientific">marine sediment metagenome</name>
    <dbReference type="NCBI Taxonomy" id="412755"/>
    <lineage>
        <taxon>unclassified sequences</taxon>
        <taxon>metagenomes</taxon>
        <taxon>ecological metagenomes</taxon>
    </lineage>
</organism>
<dbReference type="InterPro" id="IPR029035">
    <property type="entry name" value="DHS-like_NAD/FAD-binding_dom"/>
</dbReference>
<dbReference type="AlphaFoldDB" id="A0A0F9RI09"/>
<name>A0A0F9RI09_9ZZZZ</name>
<sequence length="355" mass="41389">MQINNKKNTVFILGAGFSKCADLPVQAEFSSLLTSSEFDTEIDKVITRAIKEFLEDVFGWKDTREIPSLEDIFTFIDLSAGSGHHLGIKYTPKLLRALRRMLIYRTFQIIDHRFKRSEDIEKLLKYYAKDICSFIVMNWDIVLEKHLQTTDYKKINYITPSYDWNNYKRGDSEEGTKICKMHGSSNWVYCENCKTLFYLLDENLSLHKKVGLVKSDFRLFDEKFTDKHFDESLGITPSEKECKICNNAVASHIATFSYRKSFRTAAYPAIWSEAENILANSTKWIFIGYSLPEADFELKHLIKNAELRFKHKRIEHDIDVVIYNDNSTEKKFENFFGRENVNIIQGGLSDYVSNL</sequence>
<protein>
    <recommendedName>
        <fullName evidence="2">Deacetylase sirtuin-type domain-containing protein</fullName>
    </recommendedName>
</protein>
<reference evidence="1" key="1">
    <citation type="journal article" date="2015" name="Nature">
        <title>Complex archaea that bridge the gap between prokaryotes and eukaryotes.</title>
        <authorList>
            <person name="Spang A."/>
            <person name="Saw J.H."/>
            <person name="Jorgensen S.L."/>
            <person name="Zaremba-Niedzwiedzka K."/>
            <person name="Martijn J."/>
            <person name="Lind A.E."/>
            <person name="van Eijk R."/>
            <person name="Schleper C."/>
            <person name="Guy L."/>
            <person name="Ettema T.J."/>
        </authorList>
    </citation>
    <scope>NUCLEOTIDE SEQUENCE</scope>
</reference>
<accession>A0A0F9RI09</accession>